<dbReference type="EMBL" id="AQHW01000017">
    <property type="protein sequence ID" value="KKB54048.1"/>
    <property type="molecule type" value="Genomic_DNA"/>
</dbReference>
<comment type="similarity">
    <text evidence="1">Belongs to the 'phage' integrase family.</text>
</comment>
<dbReference type="STRING" id="1203610.HMPREF1536_03629"/>
<evidence type="ECO:0000256" key="2">
    <source>
        <dbReference type="ARBA" id="ARBA00023125"/>
    </source>
</evidence>
<gene>
    <name evidence="5" type="ORF">HMPREF1536_03629</name>
</gene>
<dbReference type="GO" id="GO:0006310">
    <property type="term" value="P:DNA recombination"/>
    <property type="evidence" value="ECO:0007669"/>
    <property type="project" value="UniProtKB-KW"/>
</dbReference>
<dbReference type="InterPro" id="IPR010998">
    <property type="entry name" value="Integrase_recombinase_N"/>
</dbReference>
<dbReference type="InterPro" id="IPR050090">
    <property type="entry name" value="Tyrosine_recombinase_XerCD"/>
</dbReference>
<dbReference type="InterPro" id="IPR011010">
    <property type="entry name" value="DNA_brk_join_enz"/>
</dbReference>
<dbReference type="Gene3D" id="1.10.150.130">
    <property type="match status" value="1"/>
</dbReference>
<evidence type="ECO:0000256" key="3">
    <source>
        <dbReference type="ARBA" id="ARBA00023172"/>
    </source>
</evidence>
<keyword evidence="2" id="KW-0238">DNA-binding</keyword>
<keyword evidence="3" id="KW-0233">DNA recombination</keyword>
<dbReference type="CDD" id="cd01185">
    <property type="entry name" value="INTN1_C_like"/>
    <property type="match status" value="1"/>
</dbReference>
<dbReference type="Pfam" id="PF00589">
    <property type="entry name" value="Phage_integrase"/>
    <property type="match status" value="1"/>
</dbReference>
<organism evidence="5 6">
    <name type="scientific">Parabacteroides gordonii MS-1 = DSM 23371</name>
    <dbReference type="NCBI Taxonomy" id="1203610"/>
    <lineage>
        <taxon>Bacteria</taxon>
        <taxon>Pseudomonadati</taxon>
        <taxon>Bacteroidota</taxon>
        <taxon>Bacteroidia</taxon>
        <taxon>Bacteroidales</taxon>
        <taxon>Tannerellaceae</taxon>
        <taxon>Parabacteroides</taxon>
    </lineage>
</organism>
<evidence type="ECO:0000313" key="5">
    <source>
        <dbReference type="EMBL" id="KKB54048.1"/>
    </source>
</evidence>
<keyword evidence="6" id="KW-1185">Reference proteome</keyword>
<dbReference type="SUPFAM" id="SSF56349">
    <property type="entry name" value="DNA breaking-rejoining enzymes"/>
    <property type="match status" value="1"/>
</dbReference>
<name>A0A0F5J8L1_9BACT</name>
<accession>A0A0F5J8L1</accession>
<feature type="domain" description="Tyr recombinase" evidence="4">
    <location>
        <begin position="119"/>
        <end position="302"/>
    </location>
</feature>
<dbReference type="PROSITE" id="PS51898">
    <property type="entry name" value="TYR_RECOMBINASE"/>
    <property type="match status" value="1"/>
</dbReference>
<sequence>MEEINRIRKGVARNGFVIYALGVIDKMEKDGRFGISQAYRSSVKSLVQFTKSERIPFQMFRFALLEEYENWLIQQGCCENTAHYYLRNLRAIYNRAVKEKVIRPRTNPFSGISMESMPTRKRSLPRKWLKRIKNLDLDGGSSLAMSRDMFLFSFYACGMGFADMVNLKHEEVRHEMICYERVKTGRPVSVFAEPQLQELIKRYRTTSQYIWPVLSDGVDRAQNYKRYRSALVSFNRHLKKIAELAKIPESLSSYMARHSWATAARNKLMPTAAISTCLGHACEQTTQIYLDFFDEAVLKKLNHKVINLE</sequence>
<reference evidence="5 6" key="1">
    <citation type="submission" date="2013-04" db="EMBL/GenBank/DDBJ databases">
        <title>The Genome Sequence of Parabacteroides gordonii DSM 23371.</title>
        <authorList>
            <consortium name="The Broad Institute Genomics Platform"/>
            <person name="Earl A."/>
            <person name="Ward D."/>
            <person name="Feldgarden M."/>
            <person name="Gevers D."/>
            <person name="Martens E."/>
            <person name="Sakamoto M."/>
            <person name="Benno Y."/>
            <person name="Suzuki N."/>
            <person name="Matsunaga N."/>
            <person name="Koshihara K."/>
            <person name="Seki M."/>
            <person name="Komiya H."/>
            <person name="Walker B."/>
            <person name="Young S."/>
            <person name="Zeng Q."/>
            <person name="Gargeya S."/>
            <person name="Fitzgerald M."/>
            <person name="Haas B."/>
            <person name="Abouelleil A."/>
            <person name="Allen A.W."/>
            <person name="Alvarado L."/>
            <person name="Arachchi H.M."/>
            <person name="Berlin A.M."/>
            <person name="Chapman S.B."/>
            <person name="Gainer-Dewar J."/>
            <person name="Goldberg J."/>
            <person name="Griggs A."/>
            <person name="Gujja S."/>
            <person name="Hansen M."/>
            <person name="Howarth C."/>
            <person name="Imamovic A."/>
            <person name="Ireland A."/>
            <person name="Larimer J."/>
            <person name="McCowan C."/>
            <person name="Murphy C."/>
            <person name="Pearson M."/>
            <person name="Poon T.W."/>
            <person name="Priest M."/>
            <person name="Roberts A."/>
            <person name="Saif S."/>
            <person name="Shea T."/>
            <person name="Sisk P."/>
            <person name="Sykes S."/>
            <person name="Wortman J."/>
            <person name="Nusbaum C."/>
            <person name="Birren B."/>
        </authorList>
    </citation>
    <scope>NUCLEOTIDE SEQUENCE [LARGE SCALE GENOMIC DNA]</scope>
    <source>
        <strain evidence="5 6">MS-1</strain>
    </source>
</reference>
<dbReference type="HOGENOM" id="CLU_033139_0_0_10"/>
<dbReference type="RefSeq" id="WP_028726722.1">
    <property type="nucleotide sequence ID" value="NZ_AUAE01000010.1"/>
</dbReference>
<dbReference type="PATRIC" id="fig|1203610.3.peg.3699"/>
<dbReference type="GO" id="GO:0015074">
    <property type="term" value="P:DNA integration"/>
    <property type="evidence" value="ECO:0007669"/>
    <property type="project" value="InterPro"/>
</dbReference>
<dbReference type="Gene3D" id="1.10.443.10">
    <property type="entry name" value="Intergrase catalytic core"/>
    <property type="match status" value="1"/>
</dbReference>
<dbReference type="AlphaFoldDB" id="A0A0F5J8L1"/>
<dbReference type="GO" id="GO:0003677">
    <property type="term" value="F:DNA binding"/>
    <property type="evidence" value="ECO:0007669"/>
    <property type="project" value="UniProtKB-KW"/>
</dbReference>
<dbReference type="Proteomes" id="UP000033035">
    <property type="component" value="Unassembled WGS sequence"/>
</dbReference>
<dbReference type="Pfam" id="PF13102">
    <property type="entry name" value="Phage_int_SAM_5"/>
    <property type="match status" value="1"/>
</dbReference>
<evidence type="ECO:0000313" key="6">
    <source>
        <dbReference type="Proteomes" id="UP000033035"/>
    </source>
</evidence>
<evidence type="ECO:0000259" key="4">
    <source>
        <dbReference type="PROSITE" id="PS51898"/>
    </source>
</evidence>
<evidence type="ECO:0000256" key="1">
    <source>
        <dbReference type="ARBA" id="ARBA00008857"/>
    </source>
</evidence>
<dbReference type="InterPro" id="IPR013762">
    <property type="entry name" value="Integrase-like_cat_sf"/>
</dbReference>
<comment type="caution">
    <text evidence="5">The sequence shown here is derived from an EMBL/GenBank/DDBJ whole genome shotgun (WGS) entry which is preliminary data.</text>
</comment>
<proteinExistence type="inferred from homology"/>
<dbReference type="PANTHER" id="PTHR30349">
    <property type="entry name" value="PHAGE INTEGRASE-RELATED"/>
    <property type="match status" value="1"/>
</dbReference>
<dbReference type="PANTHER" id="PTHR30349:SF64">
    <property type="entry name" value="PROPHAGE INTEGRASE INTD-RELATED"/>
    <property type="match status" value="1"/>
</dbReference>
<dbReference type="InterPro" id="IPR002104">
    <property type="entry name" value="Integrase_catalytic"/>
</dbReference>
<dbReference type="InterPro" id="IPR025269">
    <property type="entry name" value="SAM-like_dom"/>
</dbReference>
<protein>
    <recommendedName>
        <fullName evidence="4">Tyr recombinase domain-containing protein</fullName>
    </recommendedName>
</protein>